<dbReference type="Gene3D" id="3.30.70.2390">
    <property type="match status" value="1"/>
</dbReference>
<dbReference type="PANTHER" id="PTHR33392:SF6">
    <property type="entry name" value="POLYISOPRENYL-TEICHOIC ACID--PEPTIDOGLYCAN TEICHOIC ACID TRANSFERASE TAGU"/>
    <property type="match status" value="1"/>
</dbReference>
<dbReference type="Gene3D" id="3.40.630.190">
    <property type="entry name" value="LCP protein"/>
    <property type="match status" value="1"/>
</dbReference>
<evidence type="ECO:0000256" key="2">
    <source>
        <dbReference type="SAM" id="MobiDB-lite"/>
    </source>
</evidence>
<feature type="region of interest" description="Disordered" evidence="2">
    <location>
        <begin position="466"/>
        <end position="490"/>
    </location>
</feature>
<dbReference type="NCBIfam" id="TIGR00350">
    <property type="entry name" value="lytR_cpsA_psr"/>
    <property type="match status" value="1"/>
</dbReference>
<dbReference type="Pfam" id="PF03816">
    <property type="entry name" value="LytR_cpsA_psr"/>
    <property type="match status" value="1"/>
</dbReference>
<comment type="caution">
    <text evidence="5">The sequence shown here is derived from an EMBL/GenBank/DDBJ whole genome shotgun (WGS) entry which is preliminary data.</text>
</comment>
<sequence>MRTLVGLIAVAVVTATGLAYSQAHGLLGGITISRALDSNAPRSSGGAMNILLIGLDSRKDQDGNELPDEILDKLHAGDSEAGGYNTNTLILVHIGADDRVVAFSIPRDDYVAVSGIRGYDHIKIKEAYGLTKFETEQKLTDEGVTDRADLETAGREAGRKATLRAVRNLTGQPIDYFAEVNLAGFYDLAQSLGGVEVCLNHAVHDDYSGADFPAGRQRLDAAQSLSFVRQRHGLGNGDLDRTHRQQAFLLSVMHELQQSGSFTDLDKFKSLMNVARKDIVLSEGWGEDQFRRMAALAGGDVEFRTLPVVRYENINGQDVNIVDPAKIRAEIARAIGGESTTTTTTAAAAQPLPPANPQTSVSVVNASETSGLASQAAALLGKHDYPVAEVRDRESGEPVDTVVTYGPGGRTDAQSVATLLGIDNAPQASSALAADHLRVILGDGYDVPTDQPVTEEAADITTANSWYGMTTSPTPDQGKPIDGGGIPCVN</sequence>
<accession>A0ABS9YTE7</accession>
<evidence type="ECO:0000313" key="6">
    <source>
        <dbReference type="Proteomes" id="UP001139068"/>
    </source>
</evidence>
<feature type="compositionally biased region" description="Polar residues" evidence="2">
    <location>
        <begin position="466"/>
        <end position="475"/>
    </location>
</feature>
<dbReference type="InterPro" id="IPR027381">
    <property type="entry name" value="LytR/CpsA/Psr_C"/>
</dbReference>
<evidence type="ECO:0000259" key="3">
    <source>
        <dbReference type="Pfam" id="PF03816"/>
    </source>
</evidence>
<reference evidence="5" key="1">
    <citation type="journal article" date="2022" name="ISME J.">
        <title>Identification of active gaseous-alkane degraders at natural gas seeps.</title>
        <authorList>
            <person name="Farhan Ul Haque M."/>
            <person name="Hernandez M."/>
            <person name="Crombie A.T."/>
            <person name="Murrell J.C."/>
        </authorList>
    </citation>
    <scope>NUCLEOTIDE SEQUENCE</scope>
    <source>
        <strain evidence="5">ANDR5</strain>
    </source>
</reference>
<evidence type="ECO:0000256" key="1">
    <source>
        <dbReference type="ARBA" id="ARBA00006068"/>
    </source>
</evidence>
<evidence type="ECO:0000259" key="4">
    <source>
        <dbReference type="Pfam" id="PF13399"/>
    </source>
</evidence>
<dbReference type="InterPro" id="IPR004474">
    <property type="entry name" value="LytR_CpsA_psr"/>
</dbReference>
<feature type="domain" description="LytR/CpsA/Psr regulator C-terminal" evidence="4">
    <location>
        <begin position="358"/>
        <end position="445"/>
    </location>
</feature>
<keyword evidence="6" id="KW-1185">Reference proteome</keyword>
<comment type="similarity">
    <text evidence="1">Belongs to the LytR/CpsA/Psr (LCP) family.</text>
</comment>
<evidence type="ECO:0000313" key="5">
    <source>
        <dbReference type="EMBL" id="MCI4674506.1"/>
    </source>
</evidence>
<organism evidence="5 6">
    <name type="scientific">Candidatus Mycolicibacterium alkanivorans</name>
    <dbReference type="NCBI Taxonomy" id="2954114"/>
    <lineage>
        <taxon>Bacteria</taxon>
        <taxon>Bacillati</taxon>
        <taxon>Actinomycetota</taxon>
        <taxon>Actinomycetes</taxon>
        <taxon>Mycobacteriales</taxon>
        <taxon>Mycobacteriaceae</taxon>
        <taxon>Mycolicibacterium</taxon>
    </lineage>
</organism>
<dbReference type="InterPro" id="IPR050922">
    <property type="entry name" value="LytR/CpsA/Psr_CW_biosynth"/>
</dbReference>
<feature type="compositionally biased region" description="Gly residues" evidence="2">
    <location>
        <begin position="481"/>
        <end position="490"/>
    </location>
</feature>
<name>A0ABS9YTE7_9MYCO</name>
<feature type="domain" description="Cell envelope-related transcriptional attenuator" evidence="3">
    <location>
        <begin position="85"/>
        <end position="257"/>
    </location>
</feature>
<dbReference type="EMBL" id="JAIVFL010000001">
    <property type="protein sequence ID" value="MCI4674506.1"/>
    <property type="molecule type" value="Genomic_DNA"/>
</dbReference>
<gene>
    <name evidence="5" type="ORF">K9U37_06060</name>
</gene>
<protein>
    <submittedName>
        <fullName evidence="5">LCP family protein</fullName>
    </submittedName>
</protein>
<dbReference type="PANTHER" id="PTHR33392">
    <property type="entry name" value="POLYISOPRENYL-TEICHOIC ACID--PEPTIDOGLYCAN TEICHOIC ACID TRANSFERASE TAGU"/>
    <property type="match status" value="1"/>
</dbReference>
<proteinExistence type="inferred from homology"/>
<dbReference type="Proteomes" id="UP001139068">
    <property type="component" value="Unassembled WGS sequence"/>
</dbReference>
<dbReference type="Pfam" id="PF13399">
    <property type="entry name" value="LytR_C"/>
    <property type="match status" value="1"/>
</dbReference>